<gene>
    <name evidence="2" type="ORF">GWR21_00215</name>
</gene>
<dbReference type="RefSeq" id="WP_162329773.1">
    <property type="nucleotide sequence ID" value="NZ_CP048113.1"/>
</dbReference>
<keyword evidence="1" id="KW-1133">Transmembrane helix</keyword>
<dbReference type="KEGG" id="chih:GWR21_00215"/>
<feature type="transmembrane region" description="Helical" evidence="1">
    <location>
        <begin position="36"/>
        <end position="56"/>
    </location>
</feature>
<keyword evidence="1" id="KW-0472">Membrane</keyword>
<evidence type="ECO:0000313" key="3">
    <source>
        <dbReference type="Proteomes" id="UP000476411"/>
    </source>
</evidence>
<keyword evidence="1" id="KW-0812">Transmembrane</keyword>
<dbReference type="Proteomes" id="UP000476411">
    <property type="component" value="Chromosome"/>
</dbReference>
<dbReference type="AlphaFoldDB" id="A0A6B9Z743"/>
<accession>A0A6B9Z743</accession>
<keyword evidence="3" id="KW-1185">Reference proteome</keyword>
<evidence type="ECO:0000313" key="2">
    <source>
        <dbReference type="EMBL" id="QHS58068.1"/>
    </source>
</evidence>
<protein>
    <recommendedName>
        <fullName evidence="4">PH domain-containing protein</fullName>
    </recommendedName>
</protein>
<name>A0A6B9Z743_9BACT</name>
<reference evidence="2 3" key="1">
    <citation type="submission" date="2020-01" db="EMBL/GenBank/DDBJ databases">
        <title>Complete genome sequence of Chitinophaga sp. H33E-04 isolated from quinoa roots.</title>
        <authorList>
            <person name="Weon H.-Y."/>
            <person name="Lee S.A."/>
        </authorList>
    </citation>
    <scope>NUCLEOTIDE SEQUENCE [LARGE SCALE GENOMIC DNA]</scope>
    <source>
        <strain evidence="2 3">H33E-04</strain>
    </source>
</reference>
<organism evidence="2 3">
    <name type="scientific">Chitinophaga agri</name>
    <dbReference type="NCBI Taxonomy" id="2703787"/>
    <lineage>
        <taxon>Bacteria</taxon>
        <taxon>Pseudomonadati</taxon>
        <taxon>Bacteroidota</taxon>
        <taxon>Chitinophagia</taxon>
        <taxon>Chitinophagales</taxon>
        <taxon>Chitinophagaceae</taxon>
        <taxon>Chitinophaga</taxon>
    </lineage>
</organism>
<sequence>MEIKAHFSRIGYILLGVWVLLFFVMIFLEYSPAVMFIYVALSVFITGVKPFTYSILLEKDRVTIVWYKYFIKRRIVRDIQSVTMDVVYIRSSGEPDDAVLKIFAGPNCIHRAFANQGFEEADFRKLIVKLEKFKISRQVV</sequence>
<evidence type="ECO:0008006" key="4">
    <source>
        <dbReference type="Google" id="ProtNLM"/>
    </source>
</evidence>
<evidence type="ECO:0000256" key="1">
    <source>
        <dbReference type="SAM" id="Phobius"/>
    </source>
</evidence>
<feature type="transmembrane region" description="Helical" evidence="1">
    <location>
        <begin position="12"/>
        <end position="30"/>
    </location>
</feature>
<dbReference type="EMBL" id="CP048113">
    <property type="protein sequence ID" value="QHS58068.1"/>
    <property type="molecule type" value="Genomic_DNA"/>
</dbReference>
<proteinExistence type="predicted"/>